<accession>A0A168MGT3</accession>
<dbReference type="VEuPathDB" id="FungiDB:MUCCIDRAFT_108752"/>
<dbReference type="GO" id="GO:0003676">
    <property type="term" value="F:nucleic acid binding"/>
    <property type="evidence" value="ECO:0007669"/>
    <property type="project" value="InterPro"/>
</dbReference>
<keyword evidence="7" id="KW-1185">Reference proteome</keyword>
<sequence>MSSSLLPLYDAELDVQAYNIYQPLESILPYDLPKRHVNTAVDSAKPAAVLASPFAKKTVEPALDTYCKACKKKFSNEPTFVNHLKSAKHIANEKKLKPASKGPANNQKLAVHPKVQEALSMLEQAEKSDDATAALTTYWTQAQTLYALKRPQYTEKALRMLIDLINASPTTTFSSAQITSFLYNARLALARLLCIYQQLDDARSVYLDALAGKWKLETPELLGIARRIRTLSIHDLLEACDQLATKYLTRERNRTKPAPALTDANNSIASILCEAAHLFAQEGQNYQNTPSEHVALALYATCSLVCPFEPTSGITKDDIYYLMIQVYTSLEDLDYRIVDIYALDTANVWHMFNALLIAIEIGELQSAVLYAVSYISFSSPDDLVRAQTIEASLRQSLYPDVQLLCSLYKQKTALSIDNDTLQQQLDFILLLLEQTQDPLVIRNQGQKEQLDIIDRIRNCI</sequence>
<protein>
    <submittedName>
        <fullName evidence="6">C2H2-type zinc finger transcription factor</fullName>
    </submittedName>
</protein>
<evidence type="ECO:0000256" key="2">
    <source>
        <dbReference type="ARBA" id="ARBA00022771"/>
    </source>
</evidence>
<dbReference type="Gene3D" id="3.30.160.60">
    <property type="entry name" value="Classic Zinc Finger"/>
    <property type="match status" value="1"/>
</dbReference>
<gene>
    <name evidence="6" type="ORF">MUCCIDRAFT_108752</name>
</gene>
<evidence type="ECO:0000256" key="3">
    <source>
        <dbReference type="ARBA" id="ARBA00022833"/>
    </source>
</evidence>
<keyword evidence="1" id="KW-0479">Metal-binding</keyword>
<dbReference type="InterPro" id="IPR036236">
    <property type="entry name" value="Znf_C2H2_sf"/>
</dbReference>
<dbReference type="InterPro" id="IPR003604">
    <property type="entry name" value="Matrin/U1-like-C_Znf_C2H2"/>
</dbReference>
<dbReference type="SMART" id="SM00451">
    <property type="entry name" value="ZnF_U1"/>
    <property type="match status" value="1"/>
</dbReference>
<reference evidence="6 7" key="1">
    <citation type="submission" date="2015-06" db="EMBL/GenBank/DDBJ databases">
        <title>Expansion of signal transduction pathways in fungi by whole-genome duplication.</title>
        <authorList>
            <consortium name="DOE Joint Genome Institute"/>
            <person name="Corrochano L.M."/>
            <person name="Kuo A."/>
            <person name="Marcet-Houben M."/>
            <person name="Polaino S."/>
            <person name="Salamov A."/>
            <person name="Villalobos J.M."/>
            <person name="Alvarez M.I."/>
            <person name="Avalos J."/>
            <person name="Benito E.P."/>
            <person name="Benoit I."/>
            <person name="Burger G."/>
            <person name="Camino L.P."/>
            <person name="Canovas D."/>
            <person name="Cerda-Olmedo E."/>
            <person name="Cheng J.-F."/>
            <person name="Dominguez A."/>
            <person name="Elias M."/>
            <person name="Eslava A.P."/>
            <person name="Glaser F."/>
            <person name="Grimwood J."/>
            <person name="Gutierrez G."/>
            <person name="Heitman J."/>
            <person name="Henrissat B."/>
            <person name="Iturriaga E.A."/>
            <person name="Lang B.F."/>
            <person name="Lavin J.L."/>
            <person name="Lee S."/>
            <person name="Li W."/>
            <person name="Lindquist E."/>
            <person name="Lopez-Garcia S."/>
            <person name="Luque E.M."/>
            <person name="Marcos A.T."/>
            <person name="Martin J."/>
            <person name="Mccluskey K."/>
            <person name="Medina H.R."/>
            <person name="Miralles-Duran A."/>
            <person name="Miyazaki A."/>
            <person name="Munoz-Torres E."/>
            <person name="Oguiza J.A."/>
            <person name="Ohm R."/>
            <person name="Olmedo M."/>
            <person name="Orejas M."/>
            <person name="Ortiz-Castellanos L."/>
            <person name="Pisabarro A.G."/>
            <person name="Rodriguez-Romero J."/>
            <person name="Ruiz-Herrera J."/>
            <person name="Ruiz-Vazquez R."/>
            <person name="Sanz C."/>
            <person name="Schackwitz W."/>
            <person name="Schmutz J."/>
            <person name="Shahriari M."/>
            <person name="Shelest E."/>
            <person name="Silva-Franco F."/>
            <person name="Soanes D."/>
            <person name="Syed K."/>
            <person name="Tagua V.G."/>
            <person name="Talbot N.J."/>
            <person name="Thon M."/>
            <person name="De Vries R.P."/>
            <person name="Wiebenga A."/>
            <person name="Yadav J.S."/>
            <person name="Braun E.L."/>
            <person name="Baker S."/>
            <person name="Garre V."/>
            <person name="Horwitz B."/>
            <person name="Torres-Martinez S."/>
            <person name="Idnurm A."/>
            <person name="Herrera-Estrella A."/>
            <person name="Gabaldon T."/>
            <person name="Grigoriev I.V."/>
        </authorList>
    </citation>
    <scope>NUCLEOTIDE SEQUENCE [LARGE SCALE GENOMIC DNA]</scope>
    <source>
        <strain evidence="6 7">CBS 277.49</strain>
    </source>
</reference>
<keyword evidence="3" id="KW-0862">Zinc</keyword>
<dbReference type="SUPFAM" id="SSF57667">
    <property type="entry name" value="beta-beta-alpha zinc fingers"/>
    <property type="match status" value="1"/>
</dbReference>
<evidence type="ECO:0000256" key="1">
    <source>
        <dbReference type="ARBA" id="ARBA00022723"/>
    </source>
</evidence>
<dbReference type="PROSITE" id="PS50157">
    <property type="entry name" value="ZINC_FINGER_C2H2_2"/>
    <property type="match status" value="1"/>
</dbReference>
<dbReference type="EMBL" id="AMYB01000003">
    <property type="protein sequence ID" value="OAD04913.1"/>
    <property type="molecule type" value="Genomic_DNA"/>
</dbReference>
<dbReference type="Proteomes" id="UP000077051">
    <property type="component" value="Unassembled WGS sequence"/>
</dbReference>
<organism evidence="6 7">
    <name type="scientific">Mucor lusitanicus CBS 277.49</name>
    <dbReference type="NCBI Taxonomy" id="747725"/>
    <lineage>
        <taxon>Eukaryota</taxon>
        <taxon>Fungi</taxon>
        <taxon>Fungi incertae sedis</taxon>
        <taxon>Mucoromycota</taxon>
        <taxon>Mucoromycotina</taxon>
        <taxon>Mucoromycetes</taxon>
        <taxon>Mucorales</taxon>
        <taxon>Mucorineae</taxon>
        <taxon>Mucoraceae</taxon>
        <taxon>Mucor</taxon>
    </lineage>
</organism>
<evidence type="ECO:0000256" key="4">
    <source>
        <dbReference type="PROSITE-ProRule" id="PRU00042"/>
    </source>
</evidence>
<comment type="caution">
    <text evidence="6">The sequence shown here is derived from an EMBL/GenBank/DDBJ whole genome shotgun (WGS) entry which is preliminary data.</text>
</comment>
<dbReference type="GO" id="GO:0008270">
    <property type="term" value="F:zinc ion binding"/>
    <property type="evidence" value="ECO:0007669"/>
    <property type="project" value="UniProtKB-KW"/>
</dbReference>
<proteinExistence type="predicted"/>
<evidence type="ECO:0000259" key="5">
    <source>
        <dbReference type="PROSITE" id="PS50157"/>
    </source>
</evidence>
<dbReference type="InterPro" id="IPR013087">
    <property type="entry name" value="Znf_C2H2_type"/>
</dbReference>
<dbReference type="InterPro" id="IPR022755">
    <property type="entry name" value="Znf_C2H2_jaz"/>
</dbReference>
<dbReference type="Pfam" id="PF12171">
    <property type="entry name" value="zf-C2H2_jaz"/>
    <property type="match status" value="1"/>
</dbReference>
<dbReference type="OrthoDB" id="2108430at2759"/>
<evidence type="ECO:0000313" key="6">
    <source>
        <dbReference type="EMBL" id="OAD04913.1"/>
    </source>
</evidence>
<name>A0A168MGT3_MUCCL</name>
<evidence type="ECO:0000313" key="7">
    <source>
        <dbReference type="Proteomes" id="UP000077051"/>
    </source>
</evidence>
<feature type="domain" description="C2H2-type" evidence="5">
    <location>
        <begin position="65"/>
        <end position="94"/>
    </location>
</feature>
<dbReference type="PROSITE" id="PS00028">
    <property type="entry name" value="ZINC_FINGER_C2H2_1"/>
    <property type="match status" value="1"/>
</dbReference>
<dbReference type="AlphaFoldDB" id="A0A168MGT3"/>
<keyword evidence="2 4" id="KW-0863">Zinc-finger</keyword>